<dbReference type="Gene3D" id="3.40.50.300">
    <property type="entry name" value="P-loop containing nucleotide triphosphate hydrolases"/>
    <property type="match status" value="2"/>
</dbReference>
<evidence type="ECO:0000313" key="12">
    <source>
        <dbReference type="EMBL" id="GFG32355.1"/>
    </source>
</evidence>
<evidence type="ECO:0000259" key="11">
    <source>
        <dbReference type="PROSITE" id="PS51195"/>
    </source>
</evidence>
<dbReference type="Pfam" id="PF13959">
    <property type="entry name" value="CTE_SPB4"/>
    <property type="match status" value="1"/>
</dbReference>
<dbReference type="EC" id="3.6.4.13" evidence="7"/>
<dbReference type="PROSITE" id="PS51194">
    <property type="entry name" value="HELICASE_CTER"/>
    <property type="match status" value="1"/>
</dbReference>
<keyword evidence="4 7" id="KW-0067">ATP-binding</keyword>
<comment type="catalytic activity">
    <reaction evidence="7">
        <text>ATP + H2O = ADP + phosphate + H(+)</text>
        <dbReference type="Rhea" id="RHEA:13065"/>
        <dbReference type="ChEBI" id="CHEBI:15377"/>
        <dbReference type="ChEBI" id="CHEBI:15378"/>
        <dbReference type="ChEBI" id="CHEBI:30616"/>
        <dbReference type="ChEBI" id="CHEBI:43474"/>
        <dbReference type="ChEBI" id="CHEBI:456216"/>
        <dbReference type="EC" id="3.6.4.13"/>
    </reaction>
</comment>
<dbReference type="SMART" id="SM00490">
    <property type="entry name" value="HELICc"/>
    <property type="match status" value="1"/>
</dbReference>
<dbReference type="InterPro" id="IPR014014">
    <property type="entry name" value="RNA_helicase_DEAD_Q_motif"/>
</dbReference>
<keyword evidence="2 7" id="KW-0378">Hydrolase</keyword>
<dbReference type="SUPFAM" id="SSF52540">
    <property type="entry name" value="P-loop containing nucleoside triphosphate hydrolases"/>
    <property type="match status" value="2"/>
</dbReference>
<comment type="caution">
    <text evidence="12">The sequence shown here is derived from an EMBL/GenBank/DDBJ whole genome shotgun (WGS) entry which is preliminary data.</text>
</comment>
<sequence>MAGQRDGVGSKQNYSKRKRKHKITWNRSRGSKLKDEVASIQNLQQAYNSIDASKVNSFKDFPLSDKTLKGLKECGFMKPTEIQQESIGLSLRGLDILGAAKTGSGKTLAFLIPVLEALYCKQWTRLDSVGALIITPTRELAYQIFETLRKVGRYHDVSAGLIIGGKDLHFEKKRMDQCNIIICTPGRLLQHMDENPLFNCSNLQILVLDEADRCLDLGFEATMNSIIENLPPKRQTLLFSATQTKSVRDLARLSLKDPMYVSVHEHAKHSTPESLRQSYIVCDLHEKVNMLWSFIRNHLKQKILVFMASCKQVKYCYEVFCHLRPGTTLLALYGTLHQLRRMAIYESFCRKSNAVLFATDIAARGLDCPEDANTYIHRAGRTARYHKGGESLLVLLPSEEQGMVEELNAKKIPINKIKINPSKLQSPQRKIEAFLARDHNLKESAQRAFVSYMKSVFLMKNKKIFNIHALDTDSYSRSLGLAVPPRIRFLQRLQKQPGQQTPKAEYLLKHVDSSSLQNLSEVNPQELNTNSSGSSDEQTEEERDTTLKQQPFSFGNDDSDIEPDILKVKRRDHELEIEIPTPEDTVSQSIKRKVITKVALAKKILKKKIVANKKTLFDHEGQAVLDHAKEKVSNLAREYESEVKGGIDIEEAKRVLREEDKYDRERFRDKIKAKHREEKLKLKKARNLQTKQEASAVKEDLDSEDDAEKSDVDLSWLPDPEKVFPPKDEGVEHYDRNELSLAGRGSDDSDGDTDDDGDNDADSFREEEEDSQMFLPMKRKKSSDSTKRKRLREDRPLDTGLSLQEDEELALHLLQNIR</sequence>
<keyword evidence="5 7" id="KW-0694">RNA-binding</keyword>
<feature type="region of interest" description="Disordered" evidence="8">
    <location>
        <begin position="1"/>
        <end position="32"/>
    </location>
</feature>
<evidence type="ECO:0000256" key="6">
    <source>
        <dbReference type="PROSITE-ProRule" id="PRU00552"/>
    </source>
</evidence>
<proteinExistence type="inferred from homology"/>
<feature type="compositionally biased region" description="Acidic residues" evidence="8">
    <location>
        <begin position="748"/>
        <end position="771"/>
    </location>
</feature>
<dbReference type="CDD" id="cd18787">
    <property type="entry name" value="SF2_C_DEAD"/>
    <property type="match status" value="1"/>
</dbReference>
<dbReference type="EMBL" id="BLKM01008063">
    <property type="protein sequence ID" value="GFG32355.1"/>
    <property type="molecule type" value="Genomic_DNA"/>
</dbReference>
<evidence type="ECO:0000259" key="10">
    <source>
        <dbReference type="PROSITE" id="PS51194"/>
    </source>
</evidence>
<dbReference type="GO" id="GO:0003724">
    <property type="term" value="F:RNA helicase activity"/>
    <property type="evidence" value="ECO:0007669"/>
    <property type="project" value="UniProtKB-EC"/>
</dbReference>
<feature type="compositionally biased region" description="Basic residues" evidence="8">
    <location>
        <begin position="14"/>
        <end position="24"/>
    </location>
</feature>
<feature type="domain" description="DEAD-box RNA helicase Q" evidence="11">
    <location>
        <begin position="56"/>
        <end position="84"/>
    </location>
</feature>
<reference evidence="13" key="1">
    <citation type="submission" date="2020-01" db="EMBL/GenBank/DDBJ databases">
        <title>Draft genome sequence of the Termite Coptotermes fromosanus.</title>
        <authorList>
            <person name="Itakura S."/>
            <person name="Yosikawa Y."/>
            <person name="Umezawa K."/>
        </authorList>
    </citation>
    <scope>NUCLEOTIDE SEQUENCE [LARGE SCALE GENOMIC DNA]</scope>
</reference>
<comment type="domain">
    <text evidence="7">The Q motif is unique to and characteristic of the DEAD box family of RNA helicases and controls ATP binding and hydrolysis.</text>
</comment>
<dbReference type="InterPro" id="IPR000629">
    <property type="entry name" value="RNA-helicase_DEAD-box_CS"/>
</dbReference>
<feature type="domain" description="Helicase C-terminal" evidence="10">
    <location>
        <begin position="287"/>
        <end position="432"/>
    </location>
</feature>
<protein>
    <recommendedName>
        <fullName evidence="7">ATP-dependent RNA helicase</fullName>
        <ecNumber evidence="7">3.6.4.13</ecNumber>
    </recommendedName>
</protein>
<feature type="region of interest" description="Disordered" evidence="8">
    <location>
        <begin position="682"/>
        <end position="802"/>
    </location>
</feature>
<dbReference type="InterPro" id="IPR025313">
    <property type="entry name" value="SPB4-like_CTE"/>
</dbReference>
<keyword evidence="3 7" id="KW-0347">Helicase</keyword>
<evidence type="ECO:0000256" key="5">
    <source>
        <dbReference type="ARBA" id="ARBA00022884"/>
    </source>
</evidence>
<dbReference type="GO" id="GO:0016787">
    <property type="term" value="F:hydrolase activity"/>
    <property type="evidence" value="ECO:0007669"/>
    <property type="project" value="UniProtKB-KW"/>
</dbReference>
<dbReference type="CDD" id="cd17941">
    <property type="entry name" value="DEADc_DDX10"/>
    <property type="match status" value="1"/>
</dbReference>
<dbReference type="InterPro" id="IPR027417">
    <property type="entry name" value="P-loop_NTPase"/>
</dbReference>
<evidence type="ECO:0000259" key="9">
    <source>
        <dbReference type="PROSITE" id="PS51192"/>
    </source>
</evidence>
<feature type="compositionally biased region" description="Basic and acidic residues" evidence="8">
    <location>
        <begin position="782"/>
        <end position="797"/>
    </location>
</feature>
<keyword evidence="13" id="KW-1185">Reference proteome</keyword>
<dbReference type="SMART" id="SM01178">
    <property type="entry name" value="DUF4217"/>
    <property type="match status" value="1"/>
</dbReference>
<comment type="function">
    <text evidence="7">RNA helicase.</text>
</comment>
<accession>A0A6L2PPG7</accession>
<dbReference type="AlphaFoldDB" id="A0A6L2PPG7"/>
<evidence type="ECO:0000313" key="13">
    <source>
        <dbReference type="Proteomes" id="UP000502823"/>
    </source>
</evidence>
<organism evidence="12 13">
    <name type="scientific">Coptotermes formosanus</name>
    <name type="common">Formosan subterranean termite</name>
    <dbReference type="NCBI Taxonomy" id="36987"/>
    <lineage>
        <taxon>Eukaryota</taxon>
        <taxon>Metazoa</taxon>
        <taxon>Ecdysozoa</taxon>
        <taxon>Arthropoda</taxon>
        <taxon>Hexapoda</taxon>
        <taxon>Insecta</taxon>
        <taxon>Pterygota</taxon>
        <taxon>Neoptera</taxon>
        <taxon>Polyneoptera</taxon>
        <taxon>Dictyoptera</taxon>
        <taxon>Blattodea</taxon>
        <taxon>Blattoidea</taxon>
        <taxon>Termitoidae</taxon>
        <taxon>Rhinotermitidae</taxon>
        <taxon>Coptotermes</taxon>
    </lineage>
</organism>
<dbReference type="InterPro" id="IPR014001">
    <property type="entry name" value="Helicase_ATP-bd"/>
</dbReference>
<evidence type="ECO:0000256" key="1">
    <source>
        <dbReference type="ARBA" id="ARBA00022741"/>
    </source>
</evidence>
<feature type="domain" description="Helicase ATP-binding" evidence="9">
    <location>
        <begin position="87"/>
        <end position="261"/>
    </location>
</feature>
<dbReference type="GO" id="GO:0005524">
    <property type="term" value="F:ATP binding"/>
    <property type="evidence" value="ECO:0007669"/>
    <property type="project" value="UniProtKB-UniRule"/>
</dbReference>
<name>A0A6L2PPG7_COPFO</name>
<comment type="similarity">
    <text evidence="7">Belongs to the DEAD box helicase family.</text>
</comment>
<feature type="compositionally biased region" description="Polar residues" evidence="8">
    <location>
        <begin position="518"/>
        <end position="536"/>
    </location>
</feature>
<evidence type="ECO:0000256" key="8">
    <source>
        <dbReference type="SAM" id="MobiDB-lite"/>
    </source>
</evidence>
<evidence type="ECO:0000256" key="3">
    <source>
        <dbReference type="ARBA" id="ARBA00022806"/>
    </source>
</evidence>
<dbReference type="PANTHER" id="PTHR24031">
    <property type="entry name" value="RNA HELICASE"/>
    <property type="match status" value="1"/>
</dbReference>
<feature type="region of interest" description="Disordered" evidence="8">
    <location>
        <begin position="518"/>
        <end position="560"/>
    </location>
</feature>
<dbReference type="Proteomes" id="UP000502823">
    <property type="component" value="Unassembled WGS sequence"/>
</dbReference>
<dbReference type="SMART" id="SM00487">
    <property type="entry name" value="DEXDc"/>
    <property type="match status" value="1"/>
</dbReference>
<gene>
    <name evidence="12" type="ORF">Cfor_10915</name>
</gene>
<evidence type="ECO:0000256" key="2">
    <source>
        <dbReference type="ARBA" id="ARBA00022801"/>
    </source>
</evidence>
<dbReference type="OrthoDB" id="10259640at2759"/>
<dbReference type="GO" id="GO:0003723">
    <property type="term" value="F:RNA binding"/>
    <property type="evidence" value="ECO:0007669"/>
    <property type="project" value="UniProtKB-UniRule"/>
</dbReference>
<feature type="compositionally biased region" description="Basic and acidic residues" evidence="8">
    <location>
        <begin position="719"/>
        <end position="738"/>
    </location>
</feature>
<dbReference type="Pfam" id="PF00271">
    <property type="entry name" value="Helicase_C"/>
    <property type="match status" value="1"/>
</dbReference>
<keyword evidence="1 7" id="KW-0547">Nucleotide-binding</keyword>
<evidence type="ECO:0000256" key="4">
    <source>
        <dbReference type="ARBA" id="ARBA00022840"/>
    </source>
</evidence>
<dbReference type="PROSITE" id="PS51192">
    <property type="entry name" value="HELICASE_ATP_BIND_1"/>
    <property type="match status" value="1"/>
</dbReference>
<dbReference type="Pfam" id="PF00270">
    <property type="entry name" value="DEAD"/>
    <property type="match status" value="1"/>
</dbReference>
<evidence type="ECO:0000256" key="7">
    <source>
        <dbReference type="RuleBase" id="RU365068"/>
    </source>
</evidence>
<dbReference type="InterPro" id="IPR001650">
    <property type="entry name" value="Helicase_C-like"/>
</dbReference>
<feature type="short sequence motif" description="Q motif" evidence="6">
    <location>
        <begin position="56"/>
        <end position="84"/>
    </location>
</feature>
<dbReference type="PROSITE" id="PS00039">
    <property type="entry name" value="DEAD_ATP_HELICASE"/>
    <property type="match status" value="1"/>
</dbReference>
<dbReference type="FunCoup" id="A0A6L2PPG7">
    <property type="interactions" value="2078"/>
</dbReference>
<dbReference type="InParanoid" id="A0A6L2PPG7"/>
<dbReference type="GO" id="GO:0010468">
    <property type="term" value="P:regulation of gene expression"/>
    <property type="evidence" value="ECO:0007669"/>
    <property type="project" value="UniProtKB-ARBA"/>
</dbReference>
<dbReference type="InterPro" id="IPR011545">
    <property type="entry name" value="DEAD/DEAH_box_helicase_dom"/>
</dbReference>
<dbReference type="PROSITE" id="PS51195">
    <property type="entry name" value="Q_MOTIF"/>
    <property type="match status" value="1"/>
</dbReference>